<dbReference type="Proteomes" id="UP000245119">
    <property type="component" value="Linkage Group LG4"/>
</dbReference>
<sequence>MGMRKLTGWLSWVAEDEQEDNAVNMSEMKTIIKSLYRPQQPLDSYHQLSRPDQVAIFRSGRAQQAASPPTQEVAPRAVPEMLCGEADQTVEHILQDCRNLRTLRKETWPQSETLHNKLYGPVETLQKTTNFISRAGLQV</sequence>
<dbReference type="EMBL" id="PZQS01000004">
    <property type="protein sequence ID" value="PVD32813.1"/>
    <property type="molecule type" value="Genomic_DNA"/>
</dbReference>
<dbReference type="STRING" id="400727.A0A2T7PHB2"/>
<comment type="caution">
    <text evidence="1">The sequence shown here is derived from an EMBL/GenBank/DDBJ whole genome shotgun (WGS) entry which is preliminary data.</text>
</comment>
<evidence type="ECO:0000313" key="2">
    <source>
        <dbReference type="Proteomes" id="UP000245119"/>
    </source>
</evidence>
<gene>
    <name evidence="1" type="ORF">C0Q70_08260</name>
</gene>
<evidence type="ECO:0000313" key="1">
    <source>
        <dbReference type="EMBL" id="PVD32813.1"/>
    </source>
</evidence>
<protein>
    <submittedName>
        <fullName evidence="1">Uncharacterized protein</fullName>
    </submittedName>
</protein>
<name>A0A2T7PHB2_POMCA</name>
<accession>A0A2T7PHB2</accession>
<reference evidence="1 2" key="1">
    <citation type="submission" date="2018-04" db="EMBL/GenBank/DDBJ databases">
        <title>The genome of golden apple snail Pomacea canaliculata provides insight into stress tolerance and invasive adaptation.</title>
        <authorList>
            <person name="Liu C."/>
            <person name="Liu B."/>
            <person name="Ren Y."/>
            <person name="Zhang Y."/>
            <person name="Wang H."/>
            <person name="Li S."/>
            <person name="Jiang F."/>
            <person name="Yin L."/>
            <person name="Zhang G."/>
            <person name="Qian W."/>
            <person name="Fan W."/>
        </authorList>
    </citation>
    <scope>NUCLEOTIDE SEQUENCE [LARGE SCALE GENOMIC DNA]</scope>
    <source>
        <strain evidence="1">SZHN2017</strain>
        <tissue evidence="1">Muscle</tissue>
    </source>
</reference>
<dbReference type="AlphaFoldDB" id="A0A2T7PHB2"/>
<proteinExistence type="predicted"/>
<organism evidence="1 2">
    <name type="scientific">Pomacea canaliculata</name>
    <name type="common">Golden apple snail</name>
    <dbReference type="NCBI Taxonomy" id="400727"/>
    <lineage>
        <taxon>Eukaryota</taxon>
        <taxon>Metazoa</taxon>
        <taxon>Spiralia</taxon>
        <taxon>Lophotrochozoa</taxon>
        <taxon>Mollusca</taxon>
        <taxon>Gastropoda</taxon>
        <taxon>Caenogastropoda</taxon>
        <taxon>Architaenioglossa</taxon>
        <taxon>Ampullarioidea</taxon>
        <taxon>Ampullariidae</taxon>
        <taxon>Pomacea</taxon>
    </lineage>
</organism>
<keyword evidence="2" id="KW-1185">Reference proteome</keyword>